<dbReference type="EC" id="1.-.-.-" evidence="2"/>
<dbReference type="PANTHER" id="PTHR33336:SF3">
    <property type="entry name" value="ABM DOMAIN-CONTAINING PROTEIN"/>
    <property type="match status" value="1"/>
</dbReference>
<reference evidence="2 3" key="1">
    <citation type="submission" date="2024-02" db="EMBL/GenBank/DDBJ databases">
        <title>Roseibium algae sp. nov., isolated from marine alga (Grateloupia sp.), showing potential in myo-inositol conversion.</title>
        <authorList>
            <person name="Wang Y."/>
        </authorList>
    </citation>
    <scope>NUCLEOTIDE SEQUENCE [LARGE SCALE GENOMIC DNA]</scope>
    <source>
        <strain evidence="2 3">H3510</strain>
    </source>
</reference>
<keyword evidence="2" id="KW-0560">Oxidoreductase</keyword>
<proteinExistence type="predicted"/>
<dbReference type="SUPFAM" id="SSF54909">
    <property type="entry name" value="Dimeric alpha+beta barrel"/>
    <property type="match status" value="1"/>
</dbReference>
<dbReference type="GO" id="GO:0004497">
    <property type="term" value="F:monooxygenase activity"/>
    <property type="evidence" value="ECO:0007669"/>
    <property type="project" value="UniProtKB-KW"/>
</dbReference>
<dbReference type="InterPro" id="IPR011008">
    <property type="entry name" value="Dimeric_a/b-barrel"/>
</dbReference>
<name>A0ABU8TGT2_9HYPH</name>
<evidence type="ECO:0000313" key="2">
    <source>
        <dbReference type="EMBL" id="MEJ8473363.1"/>
    </source>
</evidence>
<dbReference type="Proteomes" id="UP001385499">
    <property type="component" value="Unassembled WGS sequence"/>
</dbReference>
<keyword evidence="2" id="KW-0503">Monooxygenase</keyword>
<evidence type="ECO:0000313" key="3">
    <source>
        <dbReference type="Proteomes" id="UP001385499"/>
    </source>
</evidence>
<organism evidence="2 3">
    <name type="scientific">Roseibium algae</name>
    <dbReference type="NCBI Taxonomy" id="3123038"/>
    <lineage>
        <taxon>Bacteria</taxon>
        <taxon>Pseudomonadati</taxon>
        <taxon>Pseudomonadota</taxon>
        <taxon>Alphaproteobacteria</taxon>
        <taxon>Hyphomicrobiales</taxon>
        <taxon>Stappiaceae</taxon>
        <taxon>Roseibium</taxon>
    </lineage>
</organism>
<dbReference type="InterPro" id="IPR007138">
    <property type="entry name" value="ABM_dom"/>
</dbReference>
<feature type="domain" description="ABM" evidence="1">
    <location>
        <begin position="19"/>
        <end position="108"/>
    </location>
</feature>
<evidence type="ECO:0000259" key="1">
    <source>
        <dbReference type="PROSITE" id="PS51725"/>
    </source>
</evidence>
<dbReference type="RefSeq" id="WP_340272939.1">
    <property type="nucleotide sequence ID" value="NZ_JBAKIA010000002.1"/>
</dbReference>
<sequence>MSNTSFDLPLPEDGETAPYSLVGSARALPGKADELEAALLAMVSPTRKEEGVLQYHVHRDRHDPDLFIFYEAWRTVGDLKEHLAMPYIQSFLSRHKELVDGDLQVTWLKMLSSYES</sequence>
<dbReference type="Gene3D" id="3.30.70.100">
    <property type="match status" value="1"/>
</dbReference>
<accession>A0ABU8TGT2</accession>
<dbReference type="EMBL" id="JBAKIA010000002">
    <property type="protein sequence ID" value="MEJ8473363.1"/>
    <property type="molecule type" value="Genomic_DNA"/>
</dbReference>
<dbReference type="PROSITE" id="PS51725">
    <property type="entry name" value="ABM"/>
    <property type="match status" value="1"/>
</dbReference>
<gene>
    <name evidence="2" type="ORF">V6575_04635</name>
</gene>
<comment type="caution">
    <text evidence="2">The sequence shown here is derived from an EMBL/GenBank/DDBJ whole genome shotgun (WGS) entry which is preliminary data.</text>
</comment>
<dbReference type="Pfam" id="PF03992">
    <property type="entry name" value="ABM"/>
    <property type="match status" value="1"/>
</dbReference>
<protein>
    <submittedName>
        <fullName evidence="2">Quinol monooxygenase</fullName>
        <ecNumber evidence="2">1.-.-.-</ecNumber>
    </submittedName>
</protein>
<dbReference type="PANTHER" id="PTHR33336">
    <property type="entry name" value="QUINOL MONOOXYGENASE YGIN-RELATED"/>
    <property type="match status" value="1"/>
</dbReference>
<dbReference type="InterPro" id="IPR050744">
    <property type="entry name" value="AI-2_Isomerase_LsrG"/>
</dbReference>
<keyword evidence="3" id="KW-1185">Reference proteome</keyword>